<evidence type="ECO:0000256" key="1">
    <source>
        <dbReference type="ARBA" id="ARBA00004141"/>
    </source>
</evidence>
<dbReference type="InterPro" id="IPR049326">
    <property type="entry name" value="Rhodopsin_dom_fungi"/>
</dbReference>
<feature type="transmembrane region" description="Helical" evidence="7">
    <location>
        <begin position="34"/>
        <end position="54"/>
    </location>
</feature>
<feature type="transmembrane region" description="Helical" evidence="7">
    <location>
        <begin position="266"/>
        <end position="287"/>
    </location>
</feature>
<keyword evidence="2 7" id="KW-0812">Transmembrane</keyword>
<feature type="domain" description="Rhodopsin" evidence="8">
    <location>
        <begin position="50"/>
        <end position="283"/>
    </location>
</feature>
<proteinExistence type="inferred from homology"/>
<dbReference type="EMBL" id="MU005610">
    <property type="protein sequence ID" value="KAF2678684.1"/>
    <property type="molecule type" value="Genomic_DNA"/>
</dbReference>
<feature type="transmembrane region" description="Helical" evidence="7">
    <location>
        <begin position="186"/>
        <end position="205"/>
    </location>
</feature>
<dbReference type="InterPro" id="IPR052337">
    <property type="entry name" value="SAT4-like"/>
</dbReference>
<evidence type="ECO:0000256" key="4">
    <source>
        <dbReference type="ARBA" id="ARBA00023136"/>
    </source>
</evidence>
<evidence type="ECO:0000256" key="2">
    <source>
        <dbReference type="ARBA" id="ARBA00022692"/>
    </source>
</evidence>
<gene>
    <name evidence="9" type="ORF">K458DRAFT_408736</name>
</gene>
<feature type="transmembrane region" description="Helical" evidence="7">
    <location>
        <begin position="66"/>
        <end position="85"/>
    </location>
</feature>
<keyword evidence="10" id="KW-1185">Reference proteome</keyword>
<reference evidence="9" key="1">
    <citation type="journal article" date="2020" name="Stud. Mycol.">
        <title>101 Dothideomycetes genomes: a test case for predicting lifestyles and emergence of pathogens.</title>
        <authorList>
            <person name="Haridas S."/>
            <person name="Albert R."/>
            <person name="Binder M."/>
            <person name="Bloem J."/>
            <person name="Labutti K."/>
            <person name="Salamov A."/>
            <person name="Andreopoulos B."/>
            <person name="Baker S."/>
            <person name="Barry K."/>
            <person name="Bills G."/>
            <person name="Bluhm B."/>
            <person name="Cannon C."/>
            <person name="Castanera R."/>
            <person name="Culley D."/>
            <person name="Daum C."/>
            <person name="Ezra D."/>
            <person name="Gonzalez J."/>
            <person name="Henrissat B."/>
            <person name="Kuo A."/>
            <person name="Liang C."/>
            <person name="Lipzen A."/>
            <person name="Lutzoni F."/>
            <person name="Magnuson J."/>
            <person name="Mondo S."/>
            <person name="Nolan M."/>
            <person name="Ohm R."/>
            <person name="Pangilinan J."/>
            <person name="Park H.-J."/>
            <person name="Ramirez L."/>
            <person name="Alfaro M."/>
            <person name="Sun H."/>
            <person name="Tritt A."/>
            <person name="Yoshinaga Y."/>
            <person name="Zwiers L.-H."/>
            <person name="Turgeon B."/>
            <person name="Goodwin S."/>
            <person name="Spatafora J."/>
            <person name="Crous P."/>
            <person name="Grigoriev I."/>
        </authorList>
    </citation>
    <scope>NUCLEOTIDE SEQUENCE</scope>
    <source>
        <strain evidence="9">CBS 122367</strain>
    </source>
</reference>
<accession>A0A6G1IKB4</accession>
<dbReference type="PANTHER" id="PTHR33048">
    <property type="entry name" value="PTH11-LIKE INTEGRAL MEMBRANE PROTEIN (AFU_ORTHOLOGUE AFUA_5G11245)"/>
    <property type="match status" value="1"/>
</dbReference>
<evidence type="ECO:0000259" key="8">
    <source>
        <dbReference type="Pfam" id="PF20684"/>
    </source>
</evidence>
<comment type="similarity">
    <text evidence="5">Belongs to the SAT4 family.</text>
</comment>
<name>A0A6G1IKB4_9PLEO</name>
<feature type="transmembrane region" description="Helical" evidence="7">
    <location>
        <begin position="144"/>
        <end position="166"/>
    </location>
</feature>
<evidence type="ECO:0000313" key="10">
    <source>
        <dbReference type="Proteomes" id="UP000799291"/>
    </source>
</evidence>
<dbReference type="Proteomes" id="UP000799291">
    <property type="component" value="Unassembled WGS sequence"/>
</dbReference>
<comment type="subcellular location">
    <subcellularLocation>
        <location evidence="1">Membrane</location>
        <topology evidence="1">Multi-pass membrane protein</topology>
    </subcellularLocation>
</comment>
<dbReference type="GO" id="GO:0016020">
    <property type="term" value="C:membrane"/>
    <property type="evidence" value="ECO:0007669"/>
    <property type="project" value="UniProtKB-SubCell"/>
</dbReference>
<evidence type="ECO:0000256" key="6">
    <source>
        <dbReference type="SAM" id="MobiDB-lite"/>
    </source>
</evidence>
<evidence type="ECO:0000313" key="9">
    <source>
        <dbReference type="EMBL" id="KAF2678684.1"/>
    </source>
</evidence>
<organism evidence="9 10">
    <name type="scientific">Lentithecium fluviatile CBS 122367</name>
    <dbReference type="NCBI Taxonomy" id="1168545"/>
    <lineage>
        <taxon>Eukaryota</taxon>
        <taxon>Fungi</taxon>
        <taxon>Dikarya</taxon>
        <taxon>Ascomycota</taxon>
        <taxon>Pezizomycotina</taxon>
        <taxon>Dothideomycetes</taxon>
        <taxon>Pleosporomycetidae</taxon>
        <taxon>Pleosporales</taxon>
        <taxon>Massarineae</taxon>
        <taxon>Lentitheciaceae</taxon>
        <taxon>Lentithecium</taxon>
    </lineage>
</organism>
<evidence type="ECO:0000256" key="7">
    <source>
        <dbReference type="SAM" id="Phobius"/>
    </source>
</evidence>
<dbReference type="PANTHER" id="PTHR33048:SF158">
    <property type="entry name" value="MEMBRANE PROTEIN PTH11-LIKE, PUTATIVE-RELATED"/>
    <property type="match status" value="1"/>
</dbReference>
<feature type="region of interest" description="Disordered" evidence="6">
    <location>
        <begin position="1"/>
        <end position="21"/>
    </location>
</feature>
<keyword evidence="4 7" id="KW-0472">Membrane</keyword>
<protein>
    <recommendedName>
        <fullName evidence="8">Rhodopsin domain-containing protein</fullName>
    </recommendedName>
</protein>
<dbReference type="Pfam" id="PF20684">
    <property type="entry name" value="Fung_rhodopsin"/>
    <property type="match status" value="1"/>
</dbReference>
<feature type="region of interest" description="Disordered" evidence="6">
    <location>
        <begin position="327"/>
        <end position="367"/>
    </location>
</feature>
<feature type="transmembrane region" description="Helical" evidence="7">
    <location>
        <begin position="226"/>
        <end position="246"/>
    </location>
</feature>
<keyword evidence="3 7" id="KW-1133">Transmembrane helix</keyword>
<dbReference type="OrthoDB" id="444631at2759"/>
<dbReference type="AlphaFoldDB" id="A0A6G1IKB4"/>
<sequence length="367" mass="40615">MAANPDMSQIPAVKPPSGVQSDWNNSDNFKTENVILHSTVMAVVTIAVLIRVYTRAVVKKTFGVDDYFAVIAWALSLTQSIMFAYSTKLGFGMHLWDIRATSIVRVLKLFSATLKVYMPTILAVKLCLLLGYHRVFKVDRRSKWLIWIGVALNSAFYIAFFFLDIFRCRPMASAWNPAIKGKCIEWAFFPWTTGLFNIISDFYILAIPMPILAGMKGMDNKRRARLFAIFGLGLFTCVASIMRLVVTAQVAGDLDRMYAGARILHWPILEVNVGLICACAVTFPAFFDPSQPRSLGSFLSKFRKGSAKSSTSSGSLPDANKHANRQALPSFVNPDVGEFGELRPSTGSEKNAYCVSEESADSARGLV</sequence>
<feature type="transmembrane region" description="Helical" evidence="7">
    <location>
        <begin position="116"/>
        <end position="132"/>
    </location>
</feature>
<evidence type="ECO:0000256" key="5">
    <source>
        <dbReference type="ARBA" id="ARBA00038359"/>
    </source>
</evidence>
<evidence type="ECO:0000256" key="3">
    <source>
        <dbReference type="ARBA" id="ARBA00022989"/>
    </source>
</evidence>